<evidence type="ECO:0000256" key="6">
    <source>
        <dbReference type="SAM" id="Phobius"/>
    </source>
</evidence>
<feature type="transmembrane region" description="Helical" evidence="6">
    <location>
        <begin position="370"/>
        <end position="392"/>
    </location>
</feature>
<comment type="subcellular location">
    <subcellularLocation>
        <location evidence="1">Membrane</location>
        <topology evidence="1">Multi-pass membrane protein</topology>
    </subcellularLocation>
</comment>
<keyword evidence="2 6" id="KW-0812">Transmembrane</keyword>
<sequence>MNAQNEAIPESKKNNSRKEKNQSRLAKLEKVKETYKNGLKWILLGILTGAVVGSISAFFAHGIVLASAFRVKHPQLLFALPFAGLLLVFAYSILSDKNKKGTNLVIESVRRGEKLPVEMAPLIIFSTVLSHLFGASVGREGAALQVGGSLGSSIGRVLHLSEKEQRRIMMCGMSAAFSGLFGTPIAAAIFAIELCTVGSIYYTALLPCTVSALTAHFFAEKVIHAEEPNLALSLMAEMDWSSALYTLLLAIAAALVSIVFVSCAHKAKDLFSKYFPNPYLRIFVSGAIVLLATLALNTNIYNGTGIQLITQTIHEPGTKIFLFAFFLKILFTSVSLGGGFQGGEIVPSLFIGATLGNALSRFLPLDPSLCAALGMTALFCGVTNCPLTALLISFELFGFQASSYFLLAIAISYLFSGNYGLYHSQKILFSKTEEEEINEHTH</sequence>
<comment type="caution">
    <text evidence="7">The sequence shown here is derived from an EMBL/GenBank/DDBJ whole genome shotgun (WGS) entry which is preliminary data.</text>
</comment>
<evidence type="ECO:0000256" key="3">
    <source>
        <dbReference type="ARBA" id="ARBA00022989"/>
    </source>
</evidence>
<dbReference type="InterPro" id="IPR001807">
    <property type="entry name" value="ClC"/>
</dbReference>
<evidence type="ECO:0000256" key="2">
    <source>
        <dbReference type="ARBA" id="ARBA00022692"/>
    </source>
</evidence>
<dbReference type="AlphaFoldDB" id="A0A7W9SHH6"/>
<organism evidence="7 8">
    <name type="scientific">Oribacterium sinus</name>
    <dbReference type="NCBI Taxonomy" id="237576"/>
    <lineage>
        <taxon>Bacteria</taxon>
        <taxon>Bacillati</taxon>
        <taxon>Bacillota</taxon>
        <taxon>Clostridia</taxon>
        <taxon>Lachnospirales</taxon>
        <taxon>Lachnospiraceae</taxon>
        <taxon>Oribacterium</taxon>
    </lineage>
</organism>
<evidence type="ECO:0000256" key="5">
    <source>
        <dbReference type="SAM" id="MobiDB-lite"/>
    </source>
</evidence>
<dbReference type="Pfam" id="PF00654">
    <property type="entry name" value="Voltage_CLC"/>
    <property type="match status" value="1"/>
</dbReference>
<dbReference type="Proteomes" id="UP000522163">
    <property type="component" value="Unassembled WGS sequence"/>
</dbReference>
<feature type="transmembrane region" description="Helical" evidence="6">
    <location>
        <begin position="404"/>
        <end position="422"/>
    </location>
</feature>
<dbReference type="SUPFAM" id="SSF81340">
    <property type="entry name" value="Clc chloride channel"/>
    <property type="match status" value="1"/>
</dbReference>
<dbReference type="Gene3D" id="1.10.3080.10">
    <property type="entry name" value="Clc chloride channel"/>
    <property type="match status" value="1"/>
</dbReference>
<feature type="compositionally biased region" description="Basic and acidic residues" evidence="5">
    <location>
        <begin position="9"/>
        <end position="24"/>
    </location>
</feature>
<feature type="transmembrane region" description="Helical" evidence="6">
    <location>
        <begin position="282"/>
        <end position="300"/>
    </location>
</feature>
<dbReference type="PANTHER" id="PTHR43427:SF12">
    <property type="entry name" value="CHLORIDE TRANSPORTER"/>
    <property type="match status" value="1"/>
</dbReference>
<feature type="transmembrane region" description="Helical" evidence="6">
    <location>
        <begin position="200"/>
        <end position="219"/>
    </location>
</feature>
<dbReference type="GO" id="GO:0015108">
    <property type="term" value="F:chloride transmembrane transporter activity"/>
    <property type="evidence" value="ECO:0007669"/>
    <property type="project" value="InterPro"/>
</dbReference>
<protein>
    <submittedName>
        <fullName evidence="7">H+/Cl- antiporter ClcA</fullName>
    </submittedName>
</protein>
<feature type="region of interest" description="Disordered" evidence="5">
    <location>
        <begin position="1"/>
        <end position="24"/>
    </location>
</feature>
<evidence type="ECO:0000256" key="1">
    <source>
        <dbReference type="ARBA" id="ARBA00004141"/>
    </source>
</evidence>
<feature type="transmembrane region" description="Helical" evidence="6">
    <location>
        <begin position="41"/>
        <end position="64"/>
    </location>
</feature>
<evidence type="ECO:0000313" key="7">
    <source>
        <dbReference type="EMBL" id="MBB6042283.1"/>
    </source>
</evidence>
<keyword evidence="4 6" id="KW-0472">Membrane</keyword>
<accession>A0A7W9SHH6</accession>
<dbReference type="InterPro" id="IPR014743">
    <property type="entry name" value="Cl-channel_core"/>
</dbReference>
<feature type="transmembrane region" description="Helical" evidence="6">
    <location>
        <begin position="170"/>
        <end position="194"/>
    </location>
</feature>
<dbReference type="RefSeq" id="WP_183684769.1">
    <property type="nucleotide sequence ID" value="NZ_JACHHH010000014.1"/>
</dbReference>
<dbReference type="InterPro" id="IPR050368">
    <property type="entry name" value="ClC-type_chloride_channel"/>
</dbReference>
<dbReference type="GO" id="GO:0016020">
    <property type="term" value="C:membrane"/>
    <property type="evidence" value="ECO:0007669"/>
    <property type="project" value="UniProtKB-SubCell"/>
</dbReference>
<name>A0A7W9SHH6_9FIRM</name>
<proteinExistence type="predicted"/>
<dbReference type="EMBL" id="JACHHH010000014">
    <property type="protein sequence ID" value="MBB6042283.1"/>
    <property type="molecule type" value="Genomic_DNA"/>
</dbReference>
<keyword evidence="3 6" id="KW-1133">Transmembrane helix</keyword>
<evidence type="ECO:0000256" key="4">
    <source>
        <dbReference type="ARBA" id="ARBA00023136"/>
    </source>
</evidence>
<reference evidence="7 8" key="1">
    <citation type="submission" date="2020-08" db="EMBL/GenBank/DDBJ databases">
        <title>Genomic Encyclopedia of Type Strains, Phase IV (KMG-IV): sequencing the most valuable type-strain genomes for metagenomic binning, comparative biology and taxonomic classification.</title>
        <authorList>
            <person name="Goeker M."/>
        </authorList>
    </citation>
    <scope>NUCLEOTIDE SEQUENCE [LARGE SCALE GENOMIC DNA]</scope>
    <source>
        <strain evidence="7 8">DSM 17245</strain>
    </source>
</reference>
<dbReference type="PANTHER" id="PTHR43427">
    <property type="entry name" value="CHLORIDE CHANNEL PROTEIN CLC-E"/>
    <property type="match status" value="1"/>
</dbReference>
<feature type="transmembrane region" description="Helical" evidence="6">
    <location>
        <begin position="240"/>
        <end position="262"/>
    </location>
</feature>
<dbReference type="GeneID" id="85015792"/>
<gene>
    <name evidence="7" type="ORF">HNQ46_002279</name>
</gene>
<feature type="transmembrane region" description="Helical" evidence="6">
    <location>
        <begin position="76"/>
        <end position="94"/>
    </location>
</feature>
<evidence type="ECO:0000313" key="8">
    <source>
        <dbReference type="Proteomes" id="UP000522163"/>
    </source>
</evidence>
<feature type="transmembrane region" description="Helical" evidence="6">
    <location>
        <begin position="320"/>
        <end position="339"/>
    </location>
</feature>